<reference evidence="1" key="1">
    <citation type="submission" date="2017-05" db="UniProtKB">
        <authorList>
            <consortium name="EnsemblMetazoa"/>
        </authorList>
    </citation>
    <scope>IDENTIFICATION</scope>
</reference>
<dbReference type="EnsemblMetazoa" id="Aqu2.1.43009_001">
    <property type="protein sequence ID" value="Aqu2.1.43009_001"/>
    <property type="gene ID" value="Aqu2.1.43009"/>
</dbReference>
<dbReference type="InParanoid" id="A0A1X7VT09"/>
<dbReference type="AlphaFoldDB" id="A0A1X7VT09"/>
<evidence type="ECO:0000313" key="1">
    <source>
        <dbReference type="EnsemblMetazoa" id="Aqu2.1.43009_001"/>
    </source>
</evidence>
<sequence length="54" mass="6011">MKKVEVIPVIVGALGAVSRNIKEWFKRLGISVRIEHIQKTALLGTANIIRQTLT</sequence>
<name>A0A1X7VT09_AMPQE</name>
<proteinExistence type="predicted"/>
<organism evidence="1">
    <name type="scientific">Amphimedon queenslandica</name>
    <name type="common">Sponge</name>
    <dbReference type="NCBI Taxonomy" id="400682"/>
    <lineage>
        <taxon>Eukaryota</taxon>
        <taxon>Metazoa</taxon>
        <taxon>Porifera</taxon>
        <taxon>Demospongiae</taxon>
        <taxon>Heteroscleromorpha</taxon>
        <taxon>Haplosclerida</taxon>
        <taxon>Niphatidae</taxon>
        <taxon>Amphimedon</taxon>
    </lineage>
</organism>
<protein>
    <submittedName>
        <fullName evidence="1">Uncharacterized protein</fullName>
    </submittedName>
</protein>
<accession>A0A1X7VT09</accession>